<dbReference type="Proteomes" id="UP000321822">
    <property type="component" value="Unassembled WGS sequence"/>
</dbReference>
<reference evidence="3 4" key="1">
    <citation type="submission" date="2019-07" db="EMBL/GenBank/DDBJ databases">
        <title>Genomes of sea-ice associated Colwellia species.</title>
        <authorList>
            <person name="Bowman J.P."/>
        </authorList>
    </citation>
    <scope>NUCLEOTIDE SEQUENCE [LARGE SCALE GENOMIC DNA]</scope>
    <source>
        <strain evidence="3 4">ACAM 459</strain>
    </source>
</reference>
<dbReference type="Pfam" id="PF00551">
    <property type="entry name" value="Formyl_trans_N"/>
    <property type="match status" value="1"/>
</dbReference>
<dbReference type="GO" id="GO:0005829">
    <property type="term" value="C:cytosol"/>
    <property type="evidence" value="ECO:0007669"/>
    <property type="project" value="TreeGrafter"/>
</dbReference>
<dbReference type="PANTHER" id="PTHR11138">
    <property type="entry name" value="METHIONYL-TRNA FORMYLTRANSFERASE"/>
    <property type="match status" value="1"/>
</dbReference>
<protein>
    <submittedName>
        <fullName evidence="3">Formyl transferase</fullName>
    </submittedName>
</protein>
<dbReference type="EMBL" id="VOLT01000001">
    <property type="protein sequence ID" value="TWX71936.1"/>
    <property type="molecule type" value="Genomic_DNA"/>
</dbReference>
<dbReference type="Pfam" id="PF02911">
    <property type="entry name" value="Formyl_trans_C"/>
    <property type="match status" value="1"/>
</dbReference>
<dbReference type="InterPro" id="IPR011034">
    <property type="entry name" value="Formyl_transferase-like_C_sf"/>
</dbReference>
<gene>
    <name evidence="3" type="ORF">ESZ36_01515</name>
</gene>
<keyword evidence="4" id="KW-1185">Reference proteome</keyword>
<feature type="domain" description="Formyl transferase N-terminal" evidence="1">
    <location>
        <begin position="23"/>
        <end position="175"/>
    </location>
</feature>
<evidence type="ECO:0000313" key="4">
    <source>
        <dbReference type="Proteomes" id="UP000321822"/>
    </source>
</evidence>
<name>A0A5C6QRP5_9GAMM</name>
<feature type="domain" description="Formyl transferase C-terminal" evidence="2">
    <location>
        <begin position="204"/>
        <end position="290"/>
    </location>
</feature>
<dbReference type="PANTHER" id="PTHR11138:SF5">
    <property type="entry name" value="METHIONYL-TRNA FORMYLTRANSFERASE, MITOCHONDRIAL"/>
    <property type="match status" value="1"/>
</dbReference>
<dbReference type="InterPro" id="IPR005793">
    <property type="entry name" value="Formyl_trans_C"/>
</dbReference>
<organism evidence="3 4">
    <name type="scientific">Colwellia demingiae</name>
    <dbReference type="NCBI Taxonomy" id="89401"/>
    <lineage>
        <taxon>Bacteria</taxon>
        <taxon>Pseudomonadati</taxon>
        <taxon>Pseudomonadota</taxon>
        <taxon>Gammaproteobacteria</taxon>
        <taxon>Alteromonadales</taxon>
        <taxon>Colwelliaceae</taxon>
        <taxon>Colwellia</taxon>
    </lineage>
</organism>
<evidence type="ECO:0000259" key="2">
    <source>
        <dbReference type="Pfam" id="PF02911"/>
    </source>
</evidence>
<keyword evidence="3" id="KW-0808">Transferase</keyword>
<dbReference type="InterPro" id="IPR036477">
    <property type="entry name" value="Formyl_transf_N_sf"/>
</dbReference>
<accession>A0A5C6QRP5</accession>
<dbReference type="SUPFAM" id="SSF53328">
    <property type="entry name" value="Formyltransferase"/>
    <property type="match status" value="1"/>
</dbReference>
<dbReference type="RefSeq" id="WP_146782555.1">
    <property type="nucleotide sequence ID" value="NZ_VOLT01000001.1"/>
</dbReference>
<dbReference type="CDD" id="cd08651">
    <property type="entry name" value="FMT_core_like_4"/>
    <property type="match status" value="1"/>
</dbReference>
<proteinExistence type="predicted"/>
<dbReference type="OrthoDB" id="9802815at2"/>
<dbReference type="SUPFAM" id="SSF50486">
    <property type="entry name" value="FMT C-terminal domain-like"/>
    <property type="match status" value="1"/>
</dbReference>
<dbReference type="CDD" id="cd08702">
    <property type="entry name" value="Arna_FMT_C"/>
    <property type="match status" value="1"/>
</dbReference>
<evidence type="ECO:0000259" key="1">
    <source>
        <dbReference type="Pfam" id="PF00551"/>
    </source>
</evidence>
<comment type="caution">
    <text evidence="3">The sequence shown here is derived from an EMBL/GenBank/DDBJ whole genome shotgun (WGS) entry which is preliminary data.</text>
</comment>
<dbReference type="AlphaFoldDB" id="A0A5C6QRP5"/>
<dbReference type="GO" id="GO:0004479">
    <property type="term" value="F:methionyl-tRNA formyltransferase activity"/>
    <property type="evidence" value="ECO:0007669"/>
    <property type="project" value="TreeGrafter"/>
</dbReference>
<sequence>MKIGLIGCVQSSQMALNTLIGMKSIGVDLVAVITKKESTFNADYVELAPICKEYDIPVHFEDVQHKDRSVEFMKVYEPDIIFCFGWSYLLNDDFLTLPKLGVIGFHPAKLPKNRGRHPIIWTLALGLKETASTFFQMDKGADTGPILSQVDIDIDYTDDANTLYKKIISTAQQQIVYFTEQLLKGTAEFKPQDNSKATSWRKRSREDGLIDWRMSAENIYNLIRALTTPYPGAEFKYKENYLQVWKSRVSSEIFPDNIEPGYILAIDCIGVLVKCAGHSAVWLLDVKLDKLKVGDYL</sequence>
<dbReference type="InterPro" id="IPR002376">
    <property type="entry name" value="Formyl_transf_N"/>
</dbReference>
<evidence type="ECO:0000313" key="3">
    <source>
        <dbReference type="EMBL" id="TWX71936.1"/>
    </source>
</evidence>
<dbReference type="Gene3D" id="3.40.50.12230">
    <property type="match status" value="1"/>
</dbReference>